<feature type="binding site" evidence="14">
    <location>
        <begin position="126"/>
        <end position="132"/>
    </location>
    <ligand>
        <name>ATP</name>
        <dbReference type="ChEBI" id="CHEBI:30616"/>
    </ligand>
</feature>
<keyword evidence="15" id="KW-1133">Transmembrane helix</keyword>
<name>A0A0H5BWN5_9ENTR</name>
<evidence type="ECO:0000256" key="9">
    <source>
        <dbReference type="ARBA" id="ARBA00022960"/>
    </source>
</evidence>
<dbReference type="Pfam" id="PF08245">
    <property type="entry name" value="Mur_ligase_M"/>
    <property type="match status" value="1"/>
</dbReference>
<dbReference type="SUPFAM" id="SSF51984">
    <property type="entry name" value="MurCD N-terminal domain"/>
    <property type="match status" value="1"/>
</dbReference>
<keyword evidence="15" id="KW-0472">Membrane</keyword>
<evidence type="ECO:0000256" key="4">
    <source>
        <dbReference type="ARBA" id="ARBA00022490"/>
    </source>
</evidence>
<keyword evidence="11 14" id="KW-0131">Cell cycle</keyword>
<sequence>MNKMFLLKNKNFFIKIHKINNIHLVGIGGIGMSGIAKILFHSGYKISGSDLSPNKITKQLEKIGIKIFYKHSKKNIKNANVLVISSAVKSDNLEIVSAKKKNIPIIKRAEMLAELMRFHYGIAIAGTHGKTTTTSMIINIYIYAGINPTFINGGISNNCNIHAHLGKSKYFITEADESDASFLYLKPIIAIITNIEADHLETYQKNFKILKQTFINFLQNIPFYGYAIICIDDPIIKKLLPHIRCKIITYGFSNNADFRINKYQQKETCINFDIYRKKKPKLHITLNTPGYHNALNASAAIAIATLNNIDDKKIIQAMSKFKNVNRRFENLGYHFLNKEKEKTKKILLIDDYGHHPTEINVTIQTIRNGWPNKRLVMIFQPHRYTRTKNLYEHFVYVLSKVDILLILNIYSVGEIPISGINSNELCKSIYKNKKKPILIRNTNILPILLPLILKNNDLLLIQGAGTIENITQKLINTIFKKTYT</sequence>
<dbReference type="InterPro" id="IPR004101">
    <property type="entry name" value="Mur_ligase_C"/>
</dbReference>
<evidence type="ECO:0000256" key="13">
    <source>
        <dbReference type="ARBA" id="ARBA00047833"/>
    </source>
</evidence>
<dbReference type="GO" id="GO:0009252">
    <property type="term" value="P:peptidoglycan biosynthetic process"/>
    <property type="evidence" value="ECO:0007669"/>
    <property type="project" value="UniProtKB-UniRule"/>
</dbReference>
<evidence type="ECO:0000256" key="11">
    <source>
        <dbReference type="ARBA" id="ARBA00023306"/>
    </source>
</evidence>
<feature type="domain" description="Mur ligase central" evidence="18">
    <location>
        <begin position="124"/>
        <end position="304"/>
    </location>
</feature>
<accession>A0A0H5BWN5</accession>
<evidence type="ECO:0000256" key="12">
    <source>
        <dbReference type="ARBA" id="ARBA00023316"/>
    </source>
</evidence>
<dbReference type="Pfam" id="PF02875">
    <property type="entry name" value="Mur_ligase_C"/>
    <property type="match status" value="1"/>
</dbReference>
<evidence type="ECO:0000256" key="15">
    <source>
        <dbReference type="SAM" id="Phobius"/>
    </source>
</evidence>
<reference evidence="20" key="1">
    <citation type="submission" date="2015-01" db="EMBL/GenBank/DDBJ databases">
        <authorList>
            <person name="Manzano-Marin A."/>
            <person name="Manzano-Marin A."/>
        </authorList>
    </citation>
    <scope>NUCLEOTIDE SEQUENCE [LARGE SCALE GENOMIC DNA]</scope>
    <source>
        <strain evidence="20">obscurior</strain>
    </source>
</reference>
<keyword evidence="8 14" id="KW-0067">ATP-binding</keyword>
<comment type="pathway">
    <text evidence="2 14">Cell wall biogenesis; peptidoglycan biosynthesis.</text>
</comment>
<feature type="transmembrane region" description="Helical" evidence="15">
    <location>
        <begin position="21"/>
        <end position="40"/>
    </location>
</feature>
<dbReference type="SUPFAM" id="SSF53244">
    <property type="entry name" value="MurD-like peptide ligases, peptide-binding domain"/>
    <property type="match status" value="1"/>
</dbReference>
<dbReference type="GO" id="GO:0008360">
    <property type="term" value="P:regulation of cell shape"/>
    <property type="evidence" value="ECO:0007669"/>
    <property type="project" value="UniProtKB-KW"/>
</dbReference>
<dbReference type="InterPro" id="IPR000713">
    <property type="entry name" value="Mur_ligase_N"/>
</dbReference>
<dbReference type="Gene3D" id="3.40.50.720">
    <property type="entry name" value="NAD(P)-binding Rossmann-like Domain"/>
    <property type="match status" value="1"/>
</dbReference>
<dbReference type="InterPro" id="IPR013221">
    <property type="entry name" value="Mur_ligase_cen"/>
</dbReference>
<dbReference type="PANTHER" id="PTHR43445:SF3">
    <property type="entry name" value="UDP-N-ACETYLMURAMATE--L-ALANINE LIGASE"/>
    <property type="match status" value="1"/>
</dbReference>
<dbReference type="AlphaFoldDB" id="A0A0H5BWN5"/>
<keyword evidence="20" id="KW-1185">Reference proteome</keyword>
<organism evidence="19 20">
    <name type="scientific">Candidatus Westeberhardia cardiocondylae</name>
    <dbReference type="NCBI Taxonomy" id="1594731"/>
    <lineage>
        <taxon>Bacteria</taxon>
        <taxon>Pseudomonadati</taxon>
        <taxon>Pseudomonadota</taxon>
        <taxon>Gammaproteobacteria</taxon>
        <taxon>Enterobacterales</taxon>
        <taxon>Enterobacteriaceae</taxon>
        <taxon>ant endosymbionts</taxon>
        <taxon>Candidatus Westeberhardia</taxon>
    </lineage>
</organism>
<dbReference type="RefSeq" id="WP_420885189.1">
    <property type="nucleotide sequence ID" value="NZ_LN774881.1"/>
</dbReference>
<dbReference type="EC" id="6.3.2.8" evidence="3 14"/>
<evidence type="ECO:0000256" key="3">
    <source>
        <dbReference type="ARBA" id="ARBA00012211"/>
    </source>
</evidence>
<evidence type="ECO:0000256" key="8">
    <source>
        <dbReference type="ARBA" id="ARBA00022840"/>
    </source>
</evidence>
<keyword evidence="10 14" id="KW-0573">Peptidoglycan synthesis</keyword>
<dbReference type="InterPro" id="IPR036615">
    <property type="entry name" value="Mur_ligase_C_dom_sf"/>
</dbReference>
<keyword evidence="6 14" id="KW-0132">Cell division</keyword>
<comment type="subcellular location">
    <subcellularLocation>
        <location evidence="1 14">Cytoplasm</location>
    </subcellularLocation>
</comment>
<dbReference type="KEGG" id="wca:WEOB_157"/>
<evidence type="ECO:0000256" key="6">
    <source>
        <dbReference type="ARBA" id="ARBA00022618"/>
    </source>
</evidence>
<feature type="domain" description="Mur ligase N-terminal catalytic" evidence="16">
    <location>
        <begin position="21"/>
        <end position="120"/>
    </location>
</feature>
<evidence type="ECO:0000256" key="14">
    <source>
        <dbReference type="HAMAP-Rule" id="MF_00046"/>
    </source>
</evidence>
<keyword evidence="15" id="KW-0812">Transmembrane</keyword>
<proteinExistence type="inferred from homology"/>
<dbReference type="NCBIfam" id="TIGR01082">
    <property type="entry name" value="murC"/>
    <property type="match status" value="1"/>
</dbReference>
<protein>
    <recommendedName>
        <fullName evidence="3 14">UDP-N-acetylmuramate--L-alanine ligase</fullName>
        <ecNumber evidence="3 14">6.3.2.8</ecNumber>
    </recommendedName>
    <alternativeName>
        <fullName evidence="14">UDP-N-acetylmuramoyl-L-alanine synthetase</fullName>
    </alternativeName>
</protein>
<keyword evidence="9 14" id="KW-0133">Cell shape</keyword>
<dbReference type="GO" id="GO:0005737">
    <property type="term" value="C:cytoplasm"/>
    <property type="evidence" value="ECO:0007669"/>
    <property type="project" value="UniProtKB-SubCell"/>
</dbReference>
<keyword evidence="4 14" id="KW-0963">Cytoplasm</keyword>
<dbReference type="Pfam" id="PF01225">
    <property type="entry name" value="Mur_ligase"/>
    <property type="match status" value="1"/>
</dbReference>
<dbReference type="SUPFAM" id="SSF53623">
    <property type="entry name" value="MurD-like peptide ligases, catalytic domain"/>
    <property type="match status" value="1"/>
</dbReference>
<dbReference type="HAMAP" id="MF_00046">
    <property type="entry name" value="MurC"/>
    <property type="match status" value="1"/>
</dbReference>
<gene>
    <name evidence="14 19" type="primary">murC</name>
    <name evidence="19" type="ORF">WEOB_157</name>
</gene>
<dbReference type="PANTHER" id="PTHR43445">
    <property type="entry name" value="UDP-N-ACETYLMURAMATE--L-ALANINE LIGASE-RELATED"/>
    <property type="match status" value="1"/>
</dbReference>
<dbReference type="Gene3D" id="3.90.190.20">
    <property type="entry name" value="Mur ligase, C-terminal domain"/>
    <property type="match status" value="1"/>
</dbReference>
<dbReference type="GO" id="GO:0071555">
    <property type="term" value="P:cell wall organization"/>
    <property type="evidence" value="ECO:0007669"/>
    <property type="project" value="UniProtKB-KW"/>
</dbReference>
<dbReference type="InterPro" id="IPR050061">
    <property type="entry name" value="MurCDEF_pg_biosynth"/>
</dbReference>
<evidence type="ECO:0000256" key="2">
    <source>
        <dbReference type="ARBA" id="ARBA00004752"/>
    </source>
</evidence>
<dbReference type="Proteomes" id="UP000242753">
    <property type="component" value="Chromosome I"/>
</dbReference>
<dbReference type="InterPro" id="IPR005758">
    <property type="entry name" value="UDP-N-AcMur_Ala_ligase_MurC"/>
</dbReference>
<dbReference type="STRING" id="1594731.WEOB_157"/>
<dbReference type="Gene3D" id="3.40.1190.10">
    <property type="entry name" value="Mur-like, catalytic domain"/>
    <property type="match status" value="1"/>
</dbReference>
<dbReference type="GO" id="GO:0051301">
    <property type="term" value="P:cell division"/>
    <property type="evidence" value="ECO:0007669"/>
    <property type="project" value="UniProtKB-KW"/>
</dbReference>
<dbReference type="GO" id="GO:0005524">
    <property type="term" value="F:ATP binding"/>
    <property type="evidence" value="ECO:0007669"/>
    <property type="project" value="UniProtKB-UniRule"/>
</dbReference>
<keyword evidence="7 14" id="KW-0547">Nucleotide-binding</keyword>
<evidence type="ECO:0000259" key="17">
    <source>
        <dbReference type="Pfam" id="PF02875"/>
    </source>
</evidence>
<comment type="catalytic activity">
    <reaction evidence="13 14">
        <text>UDP-N-acetyl-alpha-D-muramate + L-alanine + ATP = UDP-N-acetyl-alpha-D-muramoyl-L-alanine + ADP + phosphate + H(+)</text>
        <dbReference type="Rhea" id="RHEA:23372"/>
        <dbReference type="ChEBI" id="CHEBI:15378"/>
        <dbReference type="ChEBI" id="CHEBI:30616"/>
        <dbReference type="ChEBI" id="CHEBI:43474"/>
        <dbReference type="ChEBI" id="CHEBI:57972"/>
        <dbReference type="ChEBI" id="CHEBI:70757"/>
        <dbReference type="ChEBI" id="CHEBI:83898"/>
        <dbReference type="ChEBI" id="CHEBI:456216"/>
        <dbReference type="EC" id="6.3.2.8"/>
    </reaction>
</comment>
<comment type="function">
    <text evidence="14">Cell wall formation.</text>
</comment>
<keyword evidence="5 14" id="KW-0436">Ligase</keyword>
<keyword evidence="12 14" id="KW-0961">Cell wall biogenesis/degradation</keyword>
<comment type="similarity">
    <text evidence="14">Belongs to the MurCDEF family.</text>
</comment>
<evidence type="ECO:0000256" key="7">
    <source>
        <dbReference type="ARBA" id="ARBA00022741"/>
    </source>
</evidence>
<evidence type="ECO:0000313" key="20">
    <source>
        <dbReference type="Proteomes" id="UP000242753"/>
    </source>
</evidence>
<dbReference type="EMBL" id="LN774881">
    <property type="protein sequence ID" value="CEN32110.1"/>
    <property type="molecule type" value="Genomic_DNA"/>
</dbReference>
<evidence type="ECO:0000313" key="19">
    <source>
        <dbReference type="EMBL" id="CEN32110.1"/>
    </source>
</evidence>
<dbReference type="FunFam" id="3.40.1190.10:FF:000001">
    <property type="entry name" value="UDP-N-acetylmuramate--L-alanine ligase"/>
    <property type="match status" value="1"/>
</dbReference>
<evidence type="ECO:0000256" key="10">
    <source>
        <dbReference type="ARBA" id="ARBA00022984"/>
    </source>
</evidence>
<evidence type="ECO:0000256" key="5">
    <source>
        <dbReference type="ARBA" id="ARBA00022598"/>
    </source>
</evidence>
<dbReference type="UniPathway" id="UPA00219"/>
<dbReference type="InterPro" id="IPR036565">
    <property type="entry name" value="Mur-like_cat_sf"/>
</dbReference>
<dbReference type="GO" id="GO:0008763">
    <property type="term" value="F:UDP-N-acetylmuramate-L-alanine ligase activity"/>
    <property type="evidence" value="ECO:0007669"/>
    <property type="project" value="UniProtKB-UniRule"/>
</dbReference>
<feature type="domain" description="Mur ligase C-terminal" evidence="17">
    <location>
        <begin position="343"/>
        <end position="465"/>
    </location>
</feature>
<evidence type="ECO:0000259" key="16">
    <source>
        <dbReference type="Pfam" id="PF01225"/>
    </source>
</evidence>
<evidence type="ECO:0000256" key="1">
    <source>
        <dbReference type="ARBA" id="ARBA00004496"/>
    </source>
</evidence>
<evidence type="ECO:0000259" key="18">
    <source>
        <dbReference type="Pfam" id="PF08245"/>
    </source>
</evidence>
<dbReference type="PATRIC" id="fig|1594731.3.peg.146"/>